<sequence length="98" mass="10804">MKAACKFGCCTPEVAALPDGGWSADGLVLDDRRREHVRRERAAEFARIDQMHAAIYRACAVCGQLAIRLDTFGLCSKNTETHKARRGGLTFAPAGRRR</sequence>
<proteinExistence type="predicted"/>
<dbReference type="EMBL" id="JAQZCI010000004">
    <property type="protein sequence ID" value="MDD7963330.1"/>
    <property type="molecule type" value="Genomic_DNA"/>
</dbReference>
<evidence type="ECO:0000313" key="2">
    <source>
        <dbReference type="Proteomes" id="UP001218170"/>
    </source>
</evidence>
<protein>
    <recommendedName>
        <fullName evidence="3">4Fe-4S Wbl-type domain-containing protein</fullName>
    </recommendedName>
</protein>
<dbReference type="Proteomes" id="UP001218170">
    <property type="component" value="Unassembled WGS sequence"/>
</dbReference>
<evidence type="ECO:0008006" key="3">
    <source>
        <dbReference type="Google" id="ProtNLM"/>
    </source>
</evidence>
<comment type="caution">
    <text evidence="1">The sequence shown here is derived from an EMBL/GenBank/DDBJ whole genome shotgun (WGS) entry which is preliminary data.</text>
</comment>
<gene>
    <name evidence="1" type="ORF">PUW80_13315</name>
</gene>
<keyword evidence="2" id="KW-1185">Reference proteome</keyword>
<name>A0ABT5SKH6_9MICO</name>
<dbReference type="RefSeq" id="WP_274264908.1">
    <property type="nucleotide sequence ID" value="NZ_JAQZCI010000004.1"/>
</dbReference>
<accession>A0ABT5SKH6</accession>
<reference evidence="1 2" key="1">
    <citation type="submission" date="2023-02" db="EMBL/GenBank/DDBJ databases">
        <title>Study of novel species of the Microbacterium genus.</title>
        <authorList>
            <person name="Arroyo-Herrera I."/>
            <person name="Roman-Ponce B."/>
            <person name="Vasquez-Murrieta M.S."/>
        </authorList>
    </citation>
    <scope>NUCLEOTIDE SEQUENCE [LARGE SCALE GENOMIC DNA]</scope>
    <source>
        <strain evidence="1 2">NE1TT3</strain>
    </source>
</reference>
<evidence type="ECO:0000313" key="1">
    <source>
        <dbReference type="EMBL" id="MDD7963330.1"/>
    </source>
</evidence>
<organism evidence="1 2">
    <name type="scientific">Microbacterium thalli</name>
    <dbReference type="NCBI Taxonomy" id="3027921"/>
    <lineage>
        <taxon>Bacteria</taxon>
        <taxon>Bacillati</taxon>
        <taxon>Actinomycetota</taxon>
        <taxon>Actinomycetes</taxon>
        <taxon>Micrococcales</taxon>
        <taxon>Microbacteriaceae</taxon>
        <taxon>Microbacterium</taxon>
    </lineage>
</organism>